<feature type="compositionally biased region" description="Pro residues" evidence="5">
    <location>
        <begin position="95"/>
        <end position="109"/>
    </location>
</feature>
<keyword evidence="3" id="KW-0963">Cytoplasm</keyword>
<sequence>MCPHPDLHHQCPSPDFPPDCTTGCPQPHVSPCVSSPLSPPACPVAQNLPERPHTATPALAQLCLAPALAVSSCQPCPTPARSRPHWRPRTGTAPEPGPSAIPQPWPPSSLPTCPALPGMNQRSMRPVTHPRVTRPSLRWRSLPAPVWSTSSSTPTLPLRSSRTSTWAPREWISPTAQARPVQQATSLESMKAHLLQQLEVVKCKKAVSGERPGKAPAPPGDMLTFELYWRPEQDQFSQAASIAELEKRLAQLEVMVQYEPDSQNPPLVGLKGTSLVETVQILQAKVNILDMAVLDQVEARLQSVLQKVIENTEHKAIVLDPETQSKIHQVHEMMQHWDPVASSLPDVVQRLLTLRDLHEEGPEDVKGKSGHCRGQFFISKSPHQTVAAVRETQSPFGHCCPPQTPQPPWNPSRPGRLFFHPIPK</sequence>
<protein>
    <recommendedName>
        <fullName evidence="8">Dynactin subunit 2</fullName>
    </recommendedName>
</protein>
<dbReference type="Proteomes" id="UP000694521">
    <property type="component" value="Unplaced"/>
</dbReference>
<dbReference type="GO" id="GO:0005869">
    <property type="term" value="C:dynactin complex"/>
    <property type="evidence" value="ECO:0007669"/>
    <property type="project" value="InterPro"/>
</dbReference>
<dbReference type="GO" id="GO:0007017">
    <property type="term" value="P:microtubule-based process"/>
    <property type="evidence" value="ECO:0007669"/>
    <property type="project" value="InterPro"/>
</dbReference>
<dbReference type="GO" id="GO:0005737">
    <property type="term" value="C:cytoplasm"/>
    <property type="evidence" value="ECO:0007669"/>
    <property type="project" value="UniProtKB-SubCell"/>
</dbReference>
<reference evidence="6" key="2">
    <citation type="submission" date="2025-09" db="UniProtKB">
        <authorList>
            <consortium name="Ensembl"/>
        </authorList>
    </citation>
    <scope>IDENTIFICATION</scope>
</reference>
<dbReference type="InterPro" id="IPR028133">
    <property type="entry name" value="Dynamitin"/>
</dbReference>
<evidence type="ECO:0000256" key="4">
    <source>
        <dbReference type="ARBA" id="ARBA00023017"/>
    </source>
</evidence>
<reference evidence="6" key="1">
    <citation type="submission" date="2025-08" db="UniProtKB">
        <authorList>
            <consortium name="Ensembl"/>
        </authorList>
    </citation>
    <scope>IDENTIFICATION</scope>
</reference>
<accession>A0A8B9E868</accession>
<feature type="region of interest" description="Disordered" evidence="5">
    <location>
        <begin position="78"/>
        <end position="111"/>
    </location>
</feature>
<dbReference type="Ensembl" id="ENSACDT00005020007.1">
    <property type="protein sequence ID" value="ENSACDP00005016615.1"/>
    <property type="gene ID" value="ENSACDG00005012170.1"/>
</dbReference>
<organism evidence="6 7">
    <name type="scientific">Anser cygnoides</name>
    <name type="common">Swan goose</name>
    <dbReference type="NCBI Taxonomy" id="8845"/>
    <lineage>
        <taxon>Eukaryota</taxon>
        <taxon>Metazoa</taxon>
        <taxon>Chordata</taxon>
        <taxon>Craniata</taxon>
        <taxon>Vertebrata</taxon>
        <taxon>Euteleostomi</taxon>
        <taxon>Archelosauria</taxon>
        <taxon>Archosauria</taxon>
        <taxon>Dinosauria</taxon>
        <taxon>Saurischia</taxon>
        <taxon>Theropoda</taxon>
        <taxon>Coelurosauria</taxon>
        <taxon>Aves</taxon>
        <taxon>Neognathae</taxon>
        <taxon>Galloanserae</taxon>
        <taxon>Anseriformes</taxon>
        <taxon>Anatidae</taxon>
        <taxon>Anserinae</taxon>
        <taxon>Anser</taxon>
    </lineage>
</organism>
<evidence type="ECO:0000256" key="1">
    <source>
        <dbReference type="ARBA" id="ARBA00004496"/>
    </source>
</evidence>
<dbReference type="PANTHER" id="PTHR15346">
    <property type="entry name" value="DYNACTIN SUBUNIT"/>
    <property type="match status" value="1"/>
</dbReference>
<keyword evidence="7" id="KW-1185">Reference proteome</keyword>
<evidence type="ECO:0000256" key="3">
    <source>
        <dbReference type="ARBA" id="ARBA00022490"/>
    </source>
</evidence>
<dbReference type="GO" id="GO:0030286">
    <property type="term" value="C:dynein complex"/>
    <property type="evidence" value="ECO:0007669"/>
    <property type="project" value="UniProtKB-KW"/>
</dbReference>
<comment type="similarity">
    <text evidence="2">Belongs to the dynactin subunit 2 family.</text>
</comment>
<dbReference type="AlphaFoldDB" id="A0A8B9E868"/>
<evidence type="ECO:0000313" key="7">
    <source>
        <dbReference type="Proteomes" id="UP000694521"/>
    </source>
</evidence>
<name>A0A8B9E868_ANSCY</name>
<dbReference type="Pfam" id="PF04912">
    <property type="entry name" value="Dynamitin"/>
    <property type="match status" value="1"/>
</dbReference>
<evidence type="ECO:0000256" key="5">
    <source>
        <dbReference type="SAM" id="MobiDB-lite"/>
    </source>
</evidence>
<evidence type="ECO:0008006" key="8">
    <source>
        <dbReference type="Google" id="ProtNLM"/>
    </source>
</evidence>
<keyword evidence="4" id="KW-0243">Dynein</keyword>
<evidence type="ECO:0000256" key="2">
    <source>
        <dbReference type="ARBA" id="ARBA00006176"/>
    </source>
</evidence>
<comment type="subcellular location">
    <subcellularLocation>
        <location evidence="1">Cytoplasm</location>
    </subcellularLocation>
</comment>
<proteinExistence type="inferred from homology"/>
<evidence type="ECO:0000313" key="6">
    <source>
        <dbReference type="Ensembl" id="ENSACDP00005016615.1"/>
    </source>
</evidence>